<proteinExistence type="predicted"/>
<comment type="caution">
    <text evidence="5">The sequence shown here is derived from an EMBL/GenBank/DDBJ whole genome shotgun (WGS) entry which is preliminary data.</text>
</comment>
<dbReference type="SUPFAM" id="SSF48452">
    <property type="entry name" value="TPR-like"/>
    <property type="match status" value="2"/>
</dbReference>
<dbReference type="PANTHER" id="PTHR43214:SF24">
    <property type="entry name" value="TRANSCRIPTIONAL REGULATORY PROTEIN NARL-RELATED"/>
    <property type="match status" value="1"/>
</dbReference>
<dbReference type="InterPro" id="IPR036388">
    <property type="entry name" value="WH-like_DNA-bd_sf"/>
</dbReference>
<dbReference type="PROSITE" id="PS50043">
    <property type="entry name" value="HTH_LUXR_2"/>
    <property type="match status" value="1"/>
</dbReference>
<keyword evidence="2" id="KW-0238">DNA-binding</keyword>
<accession>A0ABW0BKR7</accession>
<dbReference type="PRINTS" id="PR00038">
    <property type="entry name" value="HTHLUXR"/>
</dbReference>
<dbReference type="InterPro" id="IPR016032">
    <property type="entry name" value="Sig_transdc_resp-reg_C-effctor"/>
</dbReference>
<dbReference type="Proteomes" id="UP001596087">
    <property type="component" value="Unassembled WGS sequence"/>
</dbReference>
<protein>
    <submittedName>
        <fullName evidence="5">LuxR C-terminal-related transcriptional regulator</fullName>
    </submittedName>
</protein>
<dbReference type="InterPro" id="IPR039420">
    <property type="entry name" value="WalR-like"/>
</dbReference>
<evidence type="ECO:0000313" key="6">
    <source>
        <dbReference type="Proteomes" id="UP001596087"/>
    </source>
</evidence>
<dbReference type="Gene3D" id="1.10.10.10">
    <property type="entry name" value="Winged helix-like DNA-binding domain superfamily/Winged helix DNA-binding domain"/>
    <property type="match status" value="1"/>
</dbReference>
<evidence type="ECO:0000256" key="3">
    <source>
        <dbReference type="ARBA" id="ARBA00023163"/>
    </source>
</evidence>
<dbReference type="SMART" id="SM00421">
    <property type="entry name" value="HTH_LUXR"/>
    <property type="match status" value="1"/>
</dbReference>
<dbReference type="Gene3D" id="1.25.40.10">
    <property type="entry name" value="Tetratricopeptide repeat domain"/>
    <property type="match status" value="2"/>
</dbReference>
<feature type="domain" description="HTH luxR-type" evidence="4">
    <location>
        <begin position="475"/>
        <end position="540"/>
    </location>
</feature>
<keyword evidence="6" id="KW-1185">Reference proteome</keyword>
<dbReference type="InterPro" id="IPR011990">
    <property type="entry name" value="TPR-like_helical_dom_sf"/>
</dbReference>
<evidence type="ECO:0000256" key="1">
    <source>
        <dbReference type="ARBA" id="ARBA00023015"/>
    </source>
</evidence>
<dbReference type="InterPro" id="IPR000792">
    <property type="entry name" value="Tscrpt_reg_LuxR_C"/>
</dbReference>
<dbReference type="RefSeq" id="WP_378591313.1">
    <property type="nucleotide sequence ID" value="NZ_JBHSKD010000018.1"/>
</dbReference>
<reference evidence="6" key="1">
    <citation type="journal article" date="2019" name="Int. J. Syst. Evol. Microbiol.">
        <title>The Global Catalogue of Microorganisms (GCM) 10K type strain sequencing project: providing services to taxonomists for standard genome sequencing and annotation.</title>
        <authorList>
            <consortium name="The Broad Institute Genomics Platform"/>
            <consortium name="The Broad Institute Genome Sequencing Center for Infectious Disease"/>
            <person name="Wu L."/>
            <person name="Ma J."/>
        </authorList>
    </citation>
    <scope>NUCLEOTIDE SEQUENCE [LARGE SCALE GENOMIC DNA]</scope>
    <source>
        <strain evidence="6">DFY41</strain>
    </source>
</reference>
<name>A0ABW0BKR7_9ACTN</name>
<dbReference type="EMBL" id="JBHSKD010000018">
    <property type="protein sequence ID" value="MFC5177889.1"/>
    <property type="molecule type" value="Genomic_DNA"/>
</dbReference>
<gene>
    <name evidence="5" type="ORF">ACFPGP_14495</name>
</gene>
<sequence length="542" mass="56961">MGVLDDLAQARAEFEHGDWAAALGSWSGVDVEQMDVVDLCGAAESAYLVGRRDQAVEHYQRAFRLCRESGDAGAALLCAFHLAMIFGTTGEPSLAAGWTTRAEHCLEELGPEPAQAGYVCFLQMYVALGAGEWEAAAALADATADEGRRHGDPDLLALGLCASGRIRIYSGRAAEGLARLDEAMAAVAAGEVSPEVFGNVYCIAIEGCQEVVEYGRVAEWTSALHRWCASQPGLVAFTGQSSLHRGQVMRQRGAWAEALDEFARAADRYRLVGSLDAIGQTEGERGDVFRLQGDLAAAEASYQRAGEHGFDPQPGLALLWLAQGSREAAAAAVRRLVAETQDPIGKCRVLPAATHVLLEVGAIDDARPVVADLGRVAAGVGSPGLLASAAQAAGALELAAGDAAGALPYLRRARQLWARVECPYEVARVRTLVGRALTALGDDGSARTELTAALATFRDLGARPDADAVARLLEPAALPGGLTAREVEVLRLVASGRSNAQIAGELVLSEKTVARHLSNIFGKLDVDSRTAAAAYAYEHGLV</sequence>
<dbReference type="PROSITE" id="PS00622">
    <property type="entry name" value="HTH_LUXR_1"/>
    <property type="match status" value="1"/>
</dbReference>
<keyword evidence="3" id="KW-0804">Transcription</keyword>
<keyword evidence="1" id="KW-0805">Transcription regulation</keyword>
<dbReference type="PANTHER" id="PTHR43214">
    <property type="entry name" value="TWO-COMPONENT RESPONSE REGULATOR"/>
    <property type="match status" value="1"/>
</dbReference>
<dbReference type="Pfam" id="PF00196">
    <property type="entry name" value="GerE"/>
    <property type="match status" value="1"/>
</dbReference>
<organism evidence="5 6">
    <name type="scientific">Nocardioides taihuensis</name>
    <dbReference type="NCBI Taxonomy" id="1835606"/>
    <lineage>
        <taxon>Bacteria</taxon>
        <taxon>Bacillati</taxon>
        <taxon>Actinomycetota</taxon>
        <taxon>Actinomycetes</taxon>
        <taxon>Propionibacteriales</taxon>
        <taxon>Nocardioidaceae</taxon>
        <taxon>Nocardioides</taxon>
    </lineage>
</organism>
<dbReference type="SUPFAM" id="SSF46894">
    <property type="entry name" value="C-terminal effector domain of the bipartite response regulators"/>
    <property type="match status" value="1"/>
</dbReference>
<evidence type="ECO:0000259" key="4">
    <source>
        <dbReference type="PROSITE" id="PS50043"/>
    </source>
</evidence>
<evidence type="ECO:0000313" key="5">
    <source>
        <dbReference type="EMBL" id="MFC5177889.1"/>
    </source>
</evidence>
<evidence type="ECO:0000256" key="2">
    <source>
        <dbReference type="ARBA" id="ARBA00023125"/>
    </source>
</evidence>
<dbReference type="CDD" id="cd06170">
    <property type="entry name" value="LuxR_C_like"/>
    <property type="match status" value="1"/>
</dbReference>